<gene>
    <name evidence="10" type="ORF">CLV62_10823</name>
</gene>
<evidence type="ECO:0000313" key="11">
    <source>
        <dbReference type="Proteomes" id="UP000247973"/>
    </source>
</evidence>
<comment type="similarity">
    <text evidence="7">Belongs to the TonB-dependent receptor family.</text>
</comment>
<dbReference type="EMBL" id="QICL01000008">
    <property type="protein sequence ID" value="PXV65025.1"/>
    <property type="molecule type" value="Genomic_DNA"/>
</dbReference>
<dbReference type="SUPFAM" id="SSF56935">
    <property type="entry name" value="Porins"/>
    <property type="match status" value="1"/>
</dbReference>
<dbReference type="AlphaFoldDB" id="A0A2V3PRL5"/>
<dbReference type="NCBIfam" id="TIGR04056">
    <property type="entry name" value="OMP_RagA_SusC"/>
    <property type="match status" value="1"/>
</dbReference>
<evidence type="ECO:0000259" key="9">
    <source>
        <dbReference type="Pfam" id="PF07715"/>
    </source>
</evidence>
<keyword evidence="4 7" id="KW-0812">Transmembrane</keyword>
<dbReference type="OrthoDB" id="9768177at2"/>
<evidence type="ECO:0000313" key="10">
    <source>
        <dbReference type="EMBL" id="PXV65025.1"/>
    </source>
</evidence>
<evidence type="ECO:0000256" key="2">
    <source>
        <dbReference type="ARBA" id="ARBA00022448"/>
    </source>
</evidence>
<protein>
    <submittedName>
        <fullName evidence="10">TonB-linked SusC/RagA family outer membrane protein</fullName>
    </submittedName>
</protein>
<evidence type="ECO:0000256" key="1">
    <source>
        <dbReference type="ARBA" id="ARBA00004571"/>
    </source>
</evidence>
<dbReference type="InterPro" id="IPR037066">
    <property type="entry name" value="Plug_dom_sf"/>
</dbReference>
<feature type="signal peptide" evidence="8">
    <location>
        <begin position="1"/>
        <end position="21"/>
    </location>
</feature>
<dbReference type="InterPro" id="IPR039426">
    <property type="entry name" value="TonB-dep_rcpt-like"/>
</dbReference>
<keyword evidence="8" id="KW-0732">Signal</keyword>
<dbReference type="InterPro" id="IPR012910">
    <property type="entry name" value="Plug_dom"/>
</dbReference>
<dbReference type="InterPro" id="IPR008969">
    <property type="entry name" value="CarboxyPept-like_regulatory"/>
</dbReference>
<evidence type="ECO:0000256" key="4">
    <source>
        <dbReference type="ARBA" id="ARBA00022692"/>
    </source>
</evidence>
<dbReference type="InterPro" id="IPR023997">
    <property type="entry name" value="TonB-dep_OMP_SusC/RagA_CS"/>
</dbReference>
<comment type="caution">
    <text evidence="10">The sequence shown here is derived from an EMBL/GenBank/DDBJ whole genome shotgun (WGS) entry which is preliminary data.</text>
</comment>
<proteinExistence type="inferred from homology"/>
<comment type="subcellular location">
    <subcellularLocation>
        <location evidence="1 7">Cell outer membrane</location>
        <topology evidence="1 7">Multi-pass membrane protein</topology>
    </subcellularLocation>
</comment>
<organism evidence="10 11">
    <name type="scientific">Dysgonomonas alginatilytica</name>
    <dbReference type="NCBI Taxonomy" id="1605892"/>
    <lineage>
        <taxon>Bacteria</taxon>
        <taxon>Pseudomonadati</taxon>
        <taxon>Bacteroidota</taxon>
        <taxon>Bacteroidia</taxon>
        <taxon>Bacteroidales</taxon>
        <taxon>Dysgonomonadaceae</taxon>
        <taxon>Dysgonomonas</taxon>
    </lineage>
</organism>
<dbReference type="InterPro" id="IPR023996">
    <property type="entry name" value="TonB-dep_OMP_SusC/RagA"/>
</dbReference>
<dbReference type="Gene3D" id="2.170.130.10">
    <property type="entry name" value="TonB-dependent receptor, plug domain"/>
    <property type="match status" value="1"/>
</dbReference>
<dbReference type="Gene3D" id="2.40.170.20">
    <property type="entry name" value="TonB-dependent receptor, beta-barrel domain"/>
    <property type="match status" value="1"/>
</dbReference>
<reference evidence="10 11" key="1">
    <citation type="submission" date="2018-03" db="EMBL/GenBank/DDBJ databases">
        <title>Genomic Encyclopedia of Archaeal and Bacterial Type Strains, Phase II (KMG-II): from individual species to whole genera.</title>
        <authorList>
            <person name="Goeker M."/>
        </authorList>
    </citation>
    <scope>NUCLEOTIDE SEQUENCE [LARGE SCALE GENOMIC DNA]</scope>
    <source>
        <strain evidence="10 11">DSM 100214</strain>
    </source>
</reference>
<keyword evidence="11" id="KW-1185">Reference proteome</keyword>
<dbReference type="InterPro" id="IPR036942">
    <property type="entry name" value="Beta-barrel_TonB_sf"/>
</dbReference>
<dbReference type="NCBIfam" id="TIGR04057">
    <property type="entry name" value="SusC_RagA_signa"/>
    <property type="match status" value="1"/>
</dbReference>
<keyword evidence="6 7" id="KW-0998">Cell outer membrane</keyword>
<accession>A0A2V3PRL5</accession>
<name>A0A2V3PRL5_9BACT</name>
<evidence type="ECO:0000256" key="5">
    <source>
        <dbReference type="ARBA" id="ARBA00023136"/>
    </source>
</evidence>
<evidence type="ECO:0000256" key="8">
    <source>
        <dbReference type="SAM" id="SignalP"/>
    </source>
</evidence>
<feature type="domain" description="TonB-dependent receptor plug" evidence="9">
    <location>
        <begin position="115"/>
        <end position="222"/>
    </location>
</feature>
<keyword evidence="2 7" id="KW-0813">Transport</keyword>
<dbReference type="Pfam" id="PF13715">
    <property type="entry name" value="CarbopepD_reg_2"/>
    <property type="match status" value="1"/>
</dbReference>
<dbReference type="Pfam" id="PF07715">
    <property type="entry name" value="Plug"/>
    <property type="match status" value="1"/>
</dbReference>
<keyword evidence="3 7" id="KW-1134">Transmembrane beta strand</keyword>
<feature type="chain" id="PRO_5016128270" evidence="8">
    <location>
        <begin position="22"/>
        <end position="1015"/>
    </location>
</feature>
<dbReference type="RefSeq" id="WP_110310304.1">
    <property type="nucleotide sequence ID" value="NZ_QICL01000008.1"/>
</dbReference>
<dbReference type="Proteomes" id="UP000247973">
    <property type="component" value="Unassembled WGS sequence"/>
</dbReference>
<dbReference type="GO" id="GO:0009279">
    <property type="term" value="C:cell outer membrane"/>
    <property type="evidence" value="ECO:0007669"/>
    <property type="project" value="UniProtKB-SubCell"/>
</dbReference>
<evidence type="ECO:0000256" key="6">
    <source>
        <dbReference type="ARBA" id="ARBA00023237"/>
    </source>
</evidence>
<dbReference type="PROSITE" id="PS52016">
    <property type="entry name" value="TONB_DEPENDENT_REC_3"/>
    <property type="match status" value="1"/>
</dbReference>
<dbReference type="SUPFAM" id="SSF49464">
    <property type="entry name" value="Carboxypeptidase regulatory domain-like"/>
    <property type="match status" value="1"/>
</dbReference>
<evidence type="ECO:0000256" key="7">
    <source>
        <dbReference type="PROSITE-ProRule" id="PRU01360"/>
    </source>
</evidence>
<evidence type="ECO:0000256" key="3">
    <source>
        <dbReference type="ARBA" id="ARBA00022452"/>
    </source>
</evidence>
<keyword evidence="5 7" id="KW-0472">Membrane</keyword>
<sequence length="1015" mass="113201">MKKCRVLIMCIFLLICGYVHSQTIKVDGKVTDATTGEAIIGTTIVDTKDKTKGTITDLDGNFSLMVDKNSTLIITLLGYQSQNIPVQGRSFIDVKMTENSIDLESVVVVGVSMKKSDLTGAVGRISSDKLEELPVLSVNEALQGRVAGVYISKDPNPGGASTQIKIRGNNSIQFGTDPIYVIDGVVLDGGFNLVNPEDIASIDILKDASATSLYGSRGANGVVVITTKRGKKGGQITYDGWVGFSDYTKKMPLMGTNDIYNLRVDAAANTYMDKNPTANRQNYISQITSPENFDVFADYEHASYKAGQSYNWLDEVTRKGFQQNHTVSFSDADEKGNYYLSFGYSKQEGLVKNSDFERFNGKVNIERSLKPWVKVGTTTSYIRGSYGLTESSVFWNAMTANPMYPINDTDIYMKWGSAVQTGVYNPILSLTIDGDRMQNRLISANYVNLNPMEGLNIRNTLSIDKMDQQEYWYTPKNVGQSIRNAYDGEASHRKDEWFNWQWDGSASYETTFAKKHKLFAMVAINVSKNQWQFNQVKGRGFASDEFSYYSLKGATKKDVFDLSSDFTNSSIMAFVQRANYSYDNKYFATLTVRQEGSSKISPQNRWGTFPSLALSWNVANEDFVKKLNIFDQLKLRAGYGIVGNQNIPLYAIYSLWLPYVSGGTVLPRSDGKMGNTDLRWEKQKQWNFGLDVSILQNRLSFTADYYNIKNTDLLMQRSLSSMSGYTNTIANVGELQNNGFEFSVNGAIVDTKDFKWNVSGNISFNKNKIKKLYGDVDVIWNKGGYTGVEIQREGNIFLGESLNSIYTYKFDRLATQADVERINNGKLDVGGRTVQVGDILPKDLNGDDVIDDLDRTIVGKTDPKFFGGFSTDFNYKGIGLSAIFNYSSGGKKLSGLYETMMSGSGMTASHEDLKNRWTPENTNTNIPRAYRDGGRFTYGDVDLGVQNSSFLRMAAITLSYNLPKSVLENIKLNNALLYFTGNNLLTVTDFKGYDPETGDSYPATKMYVVGVRFGF</sequence>